<dbReference type="EMBL" id="SWQE01000007">
    <property type="protein sequence ID" value="NFJ09635.1"/>
    <property type="molecule type" value="Genomic_DNA"/>
</dbReference>
<dbReference type="Gene3D" id="3.30.70.1290">
    <property type="entry name" value="Transposase IS200-like"/>
    <property type="match status" value="1"/>
</dbReference>
<dbReference type="SUPFAM" id="SSF143422">
    <property type="entry name" value="Transposase IS200-like"/>
    <property type="match status" value="1"/>
</dbReference>
<dbReference type="GO" id="GO:0004803">
    <property type="term" value="F:transposase activity"/>
    <property type="evidence" value="ECO:0007669"/>
    <property type="project" value="InterPro"/>
</dbReference>
<evidence type="ECO:0000313" key="3">
    <source>
        <dbReference type="Proteomes" id="UP000480039"/>
    </source>
</evidence>
<gene>
    <name evidence="2" type="ORF">FC871_14360</name>
</gene>
<dbReference type="InterPro" id="IPR002686">
    <property type="entry name" value="Transposase_17"/>
</dbReference>
<evidence type="ECO:0000259" key="1">
    <source>
        <dbReference type="Pfam" id="PF01797"/>
    </source>
</evidence>
<reference evidence="2 3" key="1">
    <citation type="submission" date="2019-04" db="EMBL/GenBank/DDBJ databases">
        <title>Genome sequencing of Clostridium botulinum Groups I-IV and Clostridium butyricum.</title>
        <authorList>
            <person name="Brunt J."/>
            <person name="Van Vliet A.H.M."/>
            <person name="Stringer S.C."/>
            <person name="Carter A.T."/>
            <person name="Peck M.W."/>
        </authorList>
    </citation>
    <scope>NUCLEOTIDE SEQUENCE [LARGE SCALE GENOMIC DNA]</scope>
    <source>
        <strain evidence="2 3">Colworth BL30</strain>
    </source>
</reference>
<dbReference type="GO" id="GO:0003677">
    <property type="term" value="F:DNA binding"/>
    <property type="evidence" value="ECO:0007669"/>
    <property type="project" value="InterPro"/>
</dbReference>
<proteinExistence type="predicted"/>
<dbReference type="AlphaFoldDB" id="A0A846JI69"/>
<feature type="domain" description="Transposase IS200-like" evidence="1">
    <location>
        <begin position="8"/>
        <end position="58"/>
    </location>
</feature>
<evidence type="ECO:0000313" key="2">
    <source>
        <dbReference type="EMBL" id="NFJ09635.1"/>
    </source>
</evidence>
<dbReference type="Proteomes" id="UP000480039">
    <property type="component" value="Unassembled WGS sequence"/>
</dbReference>
<name>A0A846JI69_CLOBO</name>
<sequence>MVKKAYKNYNNIYVEKDLNNIINQLTNDNGITILEMETDKYHIHLLIECTPQHYIPNIL</sequence>
<dbReference type="GO" id="GO:0006313">
    <property type="term" value="P:DNA transposition"/>
    <property type="evidence" value="ECO:0007669"/>
    <property type="project" value="InterPro"/>
</dbReference>
<organism evidence="2 3">
    <name type="scientific">Clostridium botulinum</name>
    <dbReference type="NCBI Taxonomy" id="1491"/>
    <lineage>
        <taxon>Bacteria</taxon>
        <taxon>Bacillati</taxon>
        <taxon>Bacillota</taxon>
        <taxon>Clostridia</taxon>
        <taxon>Eubacteriales</taxon>
        <taxon>Clostridiaceae</taxon>
        <taxon>Clostridium</taxon>
    </lineage>
</organism>
<dbReference type="InterPro" id="IPR036515">
    <property type="entry name" value="Transposase_17_sf"/>
</dbReference>
<dbReference type="Pfam" id="PF01797">
    <property type="entry name" value="Y1_Tnp"/>
    <property type="match status" value="1"/>
</dbReference>
<accession>A0A846JI69</accession>
<comment type="caution">
    <text evidence="2">The sequence shown here is derived from an EMBL/GenBank/DDBJ whole genome shotgun (WGS) entry which is preliminary data.</text>
</comment>
<protein>
    <recommendedName>
        <fullName evidence="1">Transposase IS200-like domain-containing protein</fullName>
    </recommendedName>
</protein>